<dbReference type="InterPro" id="IPR042087">
    <property type="entry name" value="DNA_pol_B_thumb"/>
</dbReference>
<evidence type="ECO:0000256" key="7">
    <source>
        <dbReference type="ARBA" id="ARBA00022771"/>
    </source>
</evidence>
<dbReference type="InterPro" id="IPR043502">
    <property type="entry name" value="DNA/RNA_pol_sf"/>
</dbReference>
<dbReference type="PANTHER" id="PTHR45861:SF1">
    <property type="entry name" value="DNA POLYMERASE ALPHA CATALYTIC SUBUNIT"/>
    <property type="match status" value="1"/>
</dbReference>
<feature type="region of interest" description="Disordered" evidence="13">
    <location>
        <begin position="74"/>
        <end position="145"/>
    </location>
</feature>
<dbReference type="InterPro" id="IPR006133">
    <property type="entry name" value="DNA-dir_DNA_pol_B_exonuc"/>
</dbReference>
<evidence type="ECO:0000313" key="19">
    <source>
        <dbReference type="Proteomes" id="UP000320475"/>
    </source>
</evidence>
<feature type="region of interest" description="Disordered" evidence="13">
    <location>
        <begin position="157"/>
        <end position="194"/>
    </location>
</feature>
<accession>A0A507D3J6</accession>
<keyword evidence="10 12" id="KW-0238">DNA-binding</keyword>
<dbReference type="Gene3D" id="3.90.1600.10">
    <property type="entry name" value="Palm domain of DNA polymerase"/>
    <property type="match status" value="2"/>
</dbReference>
<feature type="domain" description="DNA polymerase alpha catalytic subunit N-terminal" evidence="17">
    <location>
        <begin position="26"/>
        <end position="90"/>
    </location>
</feature>
<feature type="compositionally biased region" description="Acidic residues" evidence="13">
    <location>
        <begin position="88"/>
        <end position="108"/>
    </location>
</feature>
<dbReference type="Proteomes" id="UP000320475">
    <property type="component" value="Unassembled WGS sequence"/>
</dbReference>
<dbReference type="GO" id="GO:1902975">
    <property type="term" value="P:mitotic DNA replication initiation"/>
    <property type="evidence" value="ECO:0007669"/>
    <property type="project" value="InterPro"/>
</dbReference>
<dbReference type="FunFam" id="3.30.70.2820:FF:000001">
    <property type="entry name" value="DNA polymerase"/>
    <property type="match status" value="1"/>
</dbReference>
<evidence type="ECO:0000256" key="1">
    <source>
        <dbReference type="ARBA" id="ARBA00004123"/>
    </source>
</evidence>
<dbReference type="CDD" id="cd05532">
    <property type="entry name" value="POLBc_alpha"/>
    <property type="match status" value="1"/>
</dbReference>
<dbReference type="InterPro" id="IPR038256">
    <property type="entry name" value="Pol_alpha_znc_sf"/>
</dbReference>
<feature type="domain" description="DNA-directed DNA polymerase family B exonuclease" evidence="15">
    <location>
        <begin position="505"/>
        <end position="751"/>
    </location>
</feature>
<dbReference type="PANTHER" id="PTHR45861">
    <property type="entry name" value="DNA POLYMERASE ALPHA CATALYTIC SUBUNIT"/>
    <property type="match status" value="1"/>
</dbReference>
<proteinExistence type="inferred from homology"/>
<dbReference type="InterPro" id="IPR015088">
    <property type="entry name" value="Znf_DNA-dir_DNA_pol_B_alpha"/>
</dbReference>
<feature type="compositionally biased region" description="Basic and acidic residues" evidence="13">
    <location>
        <begin position="181"/>
        <end position="194"/>
    </location>
</feature>
<evidence type="ECO:0000259" key="17">
    <source>
        <dbReference type="Pfam" id="PF12254"/>
    </source>
</evidence>
<dbReference type="GO" id="GO:0006273">
    <property type="term" value="P:lagging strand elongation"/>
    <property type="evidence" value="ECO:0007669"/>
    <property type="project" value="TreeGrafter"/>
</dbReference>
<evidence type="ECO:0000256" key="9">
    <source>
        <dbReference type="ARBA" id="ARBA00022932"/>
    </source>
</evidence>
<dbReference type="EMBL" id="QEAM01000124">
    <property type="protein sequence ID" value="TPX45891.1"/>
    <property type="molecule type" value="Genomic_DNA"/>
</dbReference>
<dbReference type="Gene3D" id="3.30.420.10">
    <property type="entry name" value="Ribonuclease H-like superfamily/Ribonuclease H"/>
    <property type="match status" value="1"/>
</dbReference>
<dbReference type="VEuPathDB" id="FungiDB:SeMB42_g04825"/>
<feature type="domain" description="DNA-directed DNA polymerase family B multifunctional" evidence="14">
    <location>
        <begin position="817"/>
        <end position="1267"/>
    </location>
</feature>
<dbReference type="GO" id="GO:0003688">
    <property type="term" value="F:DNA replication origin binding"/>
    <property type="evidence" value="ECO:0007669"/>
    <property type="project" value="TreeGrafter"/>
</dbReference>
<dbReference type="Pfam" id="PF08996">
    <property type="entry name" value="zf-DNA_Pol"/>
    <property type="match status" value="1"/>
</dbReference>
<evidence type="ECO:0000256" key="6">
    <source>
        <dbReference type="ARBA" id="ARBA00022723"/>
    </source>
</evidence>
<dbReference type="Pfam" id="PF12254">
    <property type="entry name" value="DNA_pol_alpha_N"/>
    <property type="match status" value="1"/>
</dbReference>
<keyword evidence="7" id="KW-0863">Zinc-finger</keyword>
<dbReference type="Pfam" id="PF00136">
    <property type="entry name" value="DNA_pol_B"/>
    <property type="match status" value="1"/>
</dbReference>
<dbReference type="GO" id="GO:0003697">
    <property type="term" value="F:single-stranded DNA binding"/>
    <property type="evidence" value="ECO:0007669"/>
    <property type="project" value="TreeGrafter"/>
</dbReference>
<evidence type="ECO:0000256" key="12">
    <source>
        <dbReference type="RuleBase" id="RU000442"/>
    </source>
</evidence>
<dbReference type="Gene3D" id="3.30.70.2820">
    <property type="match status" value="1"/>
</dbReference>
<keyword evidence="9 12" id="KW-0239">DNA-directed DNA polymerase</keyword>
<dbReference type="GO" id="GO:0006272">
    <property type="term" value="P:leading strand elongation"/>
    <property type="evidence" value="ECO:0007669"/>
    <property type="project" value="TreeGrafter"/>
</dbReference>
<dbReference type="GO" id="GO:0008270">
    <property type="term" value="F:zinc ion binding"/>
    <property type="evidence" value="ECO:0007669"/>
    <property type="project" value="UniProtKB-KW"/>
</dbReference>
<dbReference type="OrthoDB" id="6755010at2759"/>
<dbReference type="InterPro" id="IPR023211">
    <property type="entry name" value="DNA_pol_palm_dom_sf"/>
</dbReference>
<feature type="region of interest" description="Disordered" evidence="13">
    <location>
        <begin position="1"/>
        <end position="26"/>
    </location>
</feature>
<dbReference type="GO" id="GO:0003682">
    <property type="term" value="F:chromatin binding"/>
    <property type="evidence" value="ECO:0007669"/>
    <property type="project" value="TreeGrafter"/>
</dbReference>
<dbReference type="Gene3D" id="2.40.50.730">
    <property type="match status" value="1"/>
</dbReference>
<dbReference type="InterPro" id="IPR006134">
    <property type="entry name" value="DNA-dir_DNA_pol_B_multi_dom"/>
</dbReference>
<feature type="region of interest" description="Disordered" evidence="13">
    <location>
        <begin position="863"/>
        <end position="885"/>
    </location>
</feature>
<evidence type="ECO:0000256" key="10">
    <source>
        <dbReference type="ARBA" id="ARBA00023125"/>
    </source>
</evidence>
<comment type="catalytic activity">
    <reaction evidence="12">
        <text>DNA(n) + a 2'-deoxyribonucleoside 5'-triphosphate = DNA(n+1) + diphosphate</text>
        <dbReference type="Rhea" id="RHEA:22508"/>
        <dbReference type="Rhea" id="RHEA-COMP:17339"/>
        <dbReference type="Rhea" id="RHEA-COMP:17340"/>
        <dbReference type="ChEBI" id="CHEBI:33019"/>
        <dbReference type="ChEBI" id="CHEBI:61560"/>
        <dbReference type="ChEBI" id="CHEBI:173112"/>
        <dbReference type="EC" id="2.7.7.7"/>
    </reaction>
</comment>
<dbReference type="PRINTS" id="PR00106">
    <property type="entry name" value="DNAPOLB"/>
</dbReference>
<evidence type="ECO:0000259" key="14">
    <source>
        <dbReference type="Pfam" id="PF00136"/>
    </source>
</evidence>
<sequence length="1499" mass="169625">MSDNKGGARRERRAPKAARASRADTLRAFREARQGDVSRLDQVELDKSNVFELATEDEYTALVRSRLQEAEFVIDDDGAGYADHGHEEWDENEEEDYEEEEEEEDDQDSEKKKKKKKRKHEESAITAMFAKAAQDTAPKRDAETAAQDAAILQDILGGLDSNGTESGNAAKRFKPTPVPIHKFDSRPNPYRRADSKKTAYSIAYKAKLDAATLAASIPRPYIPSTKNSGDSVDADGASHDMQQHDDGDHANHMEIDDGSYIQGPEVLPADESGTDSATPAPAPAPAPKPQTFKVRSLQTRAPAIAASSSSAFVPKFTVPAASIVKKPTIPGLTGWEAIRDSVQIEPTNLGNTQYAPIPNTLGDGNSHELLEEDGSLKMYWFDMTEVKNVVYAFGKVYNRQQQKYISCCVIVNNIQRNLFVLPRKREVDEAGNETDVAVTWEAVHAEFNHIRQKAGITEWACKPPVKRKYAFEIPGVPEESEYMKVLMDFKQPALLGDRSGKTFTHIFGTSTSASELFILKRKLKGPSWVIIKNAQLKTKLPVSWCKVEVVVDDPKTLNVLPNDQADKMPPMVVMSLNLKTVYNHQARVNEIVMASMTVFPTVKLDESPASIDSLTAHRFSVIRQLNDIPFPVGFDRMASERRNKLEVQKNERALLHYLLAVLHKMDPDVIVGHNFLGFDLDVLLHRMKAHIITDWSRLGRLRRKEWPKLQAGAGGMGDSSFSERQIAAGRLICDTYLAAKDSVKSRSYSLTVLALSQLSVEREEYDYEKIPDFFWDSNQLMRFVELTEVDTVFAAQLMFKLQVLQLTKQLTELAGNLWNRTMTGARSERNEYLLLHEFHGQKYIVPDRFFGKQAKMVLDQGQDIYDDDDGNRDGRKGPARRKPQYAGGLVLEPKKGFYDKFILMLDFNSLYPSIIQEFNICFTTVTRSYERDGEIEVPEEPSKDLPLGILPRLLATYVQRRRNVKNAMKGMSPNTTDYVHLDIRQKALKLTANSMYGCLGFSHSRFYAKPLAMLITSKGREILQNTVNLAGILNLDVIYGDTDSIMINTNKEDVNEVRKVGEEFKKVVNNNYKLLEIEIDGIFQRMLLLKKKKYAALVLEQRDGQWQTTLEMKGLDLVRRDWCELSHDVSQYVLDQIMSGESREVAVEKIHEFLKTVSKQVRESVPEPIPIGKFIITKSLTKNPEDYADKKAQPHVMVALAMKAKGIGVRVGDTIPYVICIGEEKSPAARAYHPDEFEKPGSTLRIDIEYYLGLQIHPPVVRLCSEIEGTSSATLADCLGLDGSRYRDTGGSNGSADGEQLYTLESMISDDEKYRNVDRFMPVCRYCKTQQKFDALIRNKDSANPMISLICSNIDCALPMPSLYAQLSREIRDHIKKYQNSWLICDDAACRNRTRHMSVYGERCLRNNCRGAMTLEYPNSVLCTQLEYYAQLFDVEKFKKTHDRDKVKLDRLTALLMPYLGHLESLKVLVDEYLETDARRYVQLDKLFAFQARTLQPTL</sequence>
<dbReference type="SMART" id="SM00486">
    <property type="entry name" value="POLBc"/>
    <property type="match status" value="1"/>
</dbReference>
<dbReference type="FunFam" id="1.10.132.60:FF:000004">
    <property type="entry name" value="DNA polymerase"/>
    <property type="match status" value="1"/>
</dbReference>
<dbReference type="PROSITE" id="PS00116">
    <property type="entry name" value="DNA_POLYMERASE_B"/>
    <property type="match status" value="1"/>
</dbReference>
<dbReference type="NCBIfam" id="TIGR00592">
    <property type="entry name" value="pol2"/>
    <property type="match status" value="1"/>
</dbReference>
<gene>
    <name evidence="18" type="ORF">SeLEV6574_g03573</name>
</gene>
<dbReference type="InterPro" id="IPR017964">
    <property type="entry name" value="DNA-dir_DNA_pol_B_CS"/>
</dbReference>
<evidence type="ECO:0000256" key="4">
    <source>
        <dbReference type="ARBA" id="ARBA00022695"/>
    </source>
</evidence>
<name>A0A507D3J6_9FUNG</name>
<dbReference type="Gene3D" id="1.10.132.60">
    <property type="entry name" value="DNA polymerase family B, C-terminal domain"/>
    <property type="match status" value="1"/>
</dbReference>
<dbReference type="InterPro" id="IPR012337">
    <property type="entry name" value="RNaseH-like_sf"/>
</dbReference>
<dbReference type="InterPro" id="IPR045846">
    <property type="entry name" value="POLBc_alpha"/>
</dbReference>
<dbReference type="SUPFAM" id="SSF56672">
    <property type="entry name" value="DNA/RNA polymerases"/>
    <property type="match status" value="1"/>
</dbReference>
<evidence type="ECO:0000256" key="13">
    <source>
        <dbReference type="SAM" id="MobiDB-lite"/>
    </source>
</evidence>
<evidence type="ECO:0000256" key="8">
    <source>
        <dbReference type="ARBA" id="ARBA00022833"/>
    </source>
</evidence>
<organism evidence="18 19">
    <name type="scientific">Synchytrium endobioticum</name>
    <dbReference type="NCBI Taxonomy" id="286115"/>
    <lineage>
        <taxon>Eukaryota</taxon>
        <taxon>Fungi</taxon>
        <taxon>Fungi incertae sedis</taxon>
        <taxon>Chytridiomycota</taxon>
        <taxon>Chytridiomycota incertae sedis</taxon>
        <taxon>Chytridiomycetes</taxon>
        <taxon>Synchytriales</taxon>
        <taxon>Synchytriaceae</taxon>
        <taxon>Synchytrium</taxon>
    </lineage>
</organism>
<dbReference type="CDD" id="cd05776">
    <property type="entry name" value="DNA_polB_alpha_exo"/>
    <property type="match status" value="1"/>
</dbReference>
<comment type="subcellular location">
    <subcellularLocation>
        <location evidence="1">Nucleus</location>
    </subcellularLocation>
</comment>
<dbReference type="GO" id="GO:0005658">
    <property type="term" value="C:alpha DNA polymerase:primase complex"/>
    <property type="evidence" value="ECO:0007669"/>
    <property type="project" value="TreeGrafter"/>
</dbReference>
<feature type="region of interest" description="Disordered" evidence="13">
    <location>
        <begin position="219"/>
        <end position="290"/>
    </location>
</feature>
<protein>
    <recommendedName>
        <fullName evidence="12">DNA polymerase</fullName>
        <ecNumber evidence="12">2.7.7.7</ecNumber>
    </recommendedName>
</protein>
<keyword evidence="5 12" id="KW-0235">DNA replication</keyword>
<dbReference type="GO" id="GO:0003887">
    <property type="term" value="F:DNA-directed DNA polymerase activity"/>
    <property type="evidence" value="ECO:0007669"/>
    <property type="project" value="UniProtKB-KW"/>
</dbReference>
<comment type="similarity">
    <text evidence="2 12">Belongs to the DNA polymerase type-B family.</text>
</comment>
<keyword evidence="8" id="KW-0862">Zinc</keyword>
<keyword evidence="6" id="KW-0479">Metal-binding</keyword>
<dbReference type="SUPFAM" id="SSF53098">
    <property type="entry name" value="Ribonuclease H-like"/>
    <property type="match status" value="1"/>
</dbReference>
<dbReference type="InterPro" id="IPR036397">
    <property type="entry name" value="RNaseH_sf"/>
</dbReference>
<keyword evidence="3 12" id="KW-0808">Transferase</keyword>
<reference evidence="18 19" key="1">
    <citation type="journal article" date="2019" name="Sci. Rep.">
        <title>Comparative genomics of chytrid fungi reveal insights into the obligate biotrophic and pathogenic lifestyle of Synchytrium endobioticum.</title>
        <authorList>
            <person name="van de Vossenberg B.T.L.H."/>
            <person name="Warris S."/>
            <person name="Nguyen H.D.T."/>
            <person name="van Gent-Pelzer M.P.E."/>
            <person name="Joly D.L."/>
            <person name="van de Geest H.C."/>
            <person name="Bonants P.J.M."/>
            <person name="Smith D.S."/>
            <person name="Levesque C.A."/>
            <person name="van der Lee T.A.J."/>
        </authorList>
    </citation>
    <scope>NUCLEOTIDE SEQUENCE [LARGE SCALE GENOMIC DNA]</scope>
    <source>
        <strain evidence="18 19">LEV6574</strain>
    </source>
</reference>
<dbReference type="InterPro" id="IPR024647">
    <property type="entry name" value="DNA_pol_a_cat_su_N"/>
</dbReference>
<feature type="domain" description="Zinc finger DNA-directed DNA polymerase family B alpha" evidence="16">
    <location>
        <begin position="1307"/>
        <end position="1488"/>
    </location>
</feature>
<evidence type="ECO:0000259" key="15">
    <source>
        <dbReference type="Pfam" id="PF03104"/>
    </source>
</evidence>
<comment type="caution">
    <text evidence="18">The sequence shown here is derived from an EMBL/GenBank/DDBJ whole genome shotgun (WGS) entry which is preliminary data.</text>
</comment>
<keyword evidence="4 12" id="KW-0548">Nucleotidyltransferase</keyword>
<evidence type="ECO:0000259" key="16">
    <source>
        <dbReference type="Pfam" id="PF08996"/>
    </source>
</evidence>
<evidence type="ECO:0000256" key="11">
    <source>
        <dbReference type="ARBA" id="ARBA00023242"/>
    </source>
</evidence>
<dbReference type="Pfam" id="PF03104">
    <property type="entry name" value="DNA_pol_B_exo1"/>
    <property type="match status" value="1"/>
</dbReference>
<keyword evidence="11" id="KW-0539">Nucleus</keyword>
<dbReference type="InterPro" id="IPR006172">
    <property type="entry name" value="DNA-dir_DNA_pol_B"/>
</dbReference>
<evidence type="ECO:0000256" key="3">
    <source>
        <dbReference type="ARBA" id="ARBA00022679"/>
    </source>
</evidence>
<dbReference type="EC" id="2.7.7.7" evidence="12"/>
<evidence type="ECO:0000256" key="5">
    <source>
        <dbReference type="ARBA" id="ARBA00022705"/>
    </source>
</evidence>
<dbReference type="GO" id="GO:0000166">
    <property type="term" value="F:nucleotide binding"/>
    <property type="evidence" value="ECO:0007669"/>
    <property type="project" value="InterPro"/>
</dbReference>
<evidence type="ECO:0000256" key="2">
    <source>
        <dbReference type="ARBA" id="ARBA00005755"/>
    </source>
</evidence>
<dbReference type="Gene3D" id="1.10.3200.20">
    <property type="entry name" value="DNA Polymerase alpha, zinc finger"/>
    <property type="match status" value="1"/>
</dbReference>
<feature type="compositionally biased region" description="Basic and acidic residues" evidence="13">
    <location>
        <begin position="236"/>
        <end position="255"/>
    </location>
</feature>
<evidence type="ECO:0000313" key="18">
    <source>
        <dbReference type="EMBL" id="TPX45891.1"/>
    </source>
</evidence>